<comment type="caution">
    <text evidence="3">The sequence shown here is derived from an EMBL/GenBank/DDBJ whole genome shotgun (WGS) entry which is preliminary data.</text>
</comment>
<feature type="transmembrane region" description="Helical" evidence="2">
    <location>
        <begin position="20"/>
        <end position="39"/>
    </location>
</feature>
<evidence type="ECO:0000313" key="4">
    <source>
        <dbReference type="Proteomes" id="UP000031599"/>
    </source>
</evidence>
<dbReference type="AlphaFoldDB" id="A0A0C2D526"/>
<reference evidence="3 4" key="1">
    <citation type="submission" date="2014-12" db="EMBL/GenBank/DDBJ databases">
        <title>Genome assembly of Enhygromyxa salina DSM 15201.</title>
        <authorList>
            <person name="Sharma G."/>
            <person name="Subramanian S."/>
        </authorList>
    </citation>
    <scope>NUCLEOTIDE SEQUENCE [LARGE SCALE GENOMIC DNA]</scope>
    <source>
        <strain evidence="3 4">DSM 15201</strain>
    </source>
</reference>
<feature type="region of interest" description="Disordered" evidence="1">
    <location>
        <begin position="40"/>
        <end position="92"/>
    </location>
</feature>
<organism evidence="3 4">
    <name type="scientific">Enhygromyxa salina</name>
    <dbReference type="NCBI Taxonomy" id="215803"/>
    <lineage>
        <taxon>Bacteria</taxon>
        <taxon>Pseudomonadati</taxon>
        <taxon>Myxococcota</taxon>
        <taxon>Polyangia</taxon>
        <taxon>Nannocystales</taxon>
        <taxon>Nannocystaceae</taxon>
        <taxon>Enhygromyxa</taxon>
    </lineage>
</organism>
<evidence type="ECO:0000256" key="2">
    <source>
        <dbReference type="SAM" id="Phobius"/>
    </source>
</evidence>
<feature type="region of interest" description="Disordered" evidence="1">
    <location>
        <begin position="1"/>
        <end position="20"/>
    </location>
</feature>
<keyword evidence="2" id="KW-0472">Membrane</keyword>
<sequence>MTSPDPKAQTPEPAGGGMLPALLAGAGILAVAALFIFGGDDDKKSDATQNKDGQAAHSSSNQTGRTAKGGIAARQADAAAKSGRPTPRLNPRIADAVVTEGMAPAPHKKPEPTSWGSRDEEIIYWEDQLREANRMLEIRERATEHVPRQEEKIRENGTPEDLAEFQQRKIVVADNLERAQARVQEVQLKLDNLK</sequence>
<gene>
    <name evidence="3" type="ORF">DB30_05852</name>
</gene>
<evidence type="ECO:0000313" key="3">
    <source>
        <dbReference type="EMBL" id="KIG15152.1"/>
    </source>
</evidence>
<protein>
    <submittedName>
        <fullName evidence="3">Uncharacterized protein</fullName>
    </submittedName>
</protein>
<keyword evidence="2" id="KW-1133">Transmembrane helix</keyword>
<proteinExistence type="predicted"/>
<evidence type="ECO:0000256" key="1">
    <source>
        <dbReference type="SAM" id="MobiDB-lite"/>
    </source>
</evidence>
<accession>A0A0C2D526</accession>
<dbReference type="RefSeq" id="WP_052552178.1">
    <property type="nucleotide sequence ID" value="NZ_JMCC02000059.1"/>
</dbReference>
<dbReference type="EMBL" id="JMCC02000059">
    <property type="protein sequence ID" value="KIG15152.1"/>
    <property type="molecule type" value="Genomic_DNA"/>
</dbReference>
<feature type="compositionally biased region" description="Low complexity" evidence="1">
    <location>
        <begin position="68"/>
        <end position="81"/>
    </location>
</feature>
<keyword evidence="2" id="KW-0812">Transmembrane</keyword>
<name>A0A0C2D526_9BACT</name>
<dbReference type="Proteomes" id="UP000031599">
    <property type="component" value="Unassembled WGS sequence"/>
</dbReference>
<feature type="compositionally biased region" description="Polar residues" evidence="1">
    <location>
        <begin position="47"/>
        <end position="65"/>
    </location>
</feature>